<dbReference type="AlphaFoldDB" id="A0A2P2PDP4"/>
<sequence length="39" mass="4609">MVLHLVVNCFVESLSPSFEVYVQIICTSQTKRRINEYFD</sequence>
<organism evidence="1">
    <name type="scientific">Rhizophora mucronata</name>
    <name type="common">Asiatic mangrove</name>
    <dbReference type="NCBI Taxonomy" id="61149"/>
    <lineage>
        <taxon>Eukaryota</taxon>
        <taxon>Viridiplantae</taxon>
        <taxon>Streptophyta</taxon>
        <taxon>Embryophyta</taxon>
        <taxon>Tracheophyta</taxon>
        <taxon>Spermatophyta</taxon>
        <taxon>Magnoliopsida</taxon>
        <taxon>eudicotyledons</taxon>
        <taxon>Gunneridae</taxon>
        <taxon>Pentapetalae</taxon>
        <taxon>rosids</taxon>
        <taxon>fabids</taxon>
        <taxon>Malpighiales</taxon>
        <taxon>Rhizophoraceae</taxon>
        <taxon>Rhizophora</taxon>
    </lineage>
</organism>
<dbReference type="EMBL" id="GGEC01072359">
    <property type="protein sequence ID" value="MBX52843.1"/>
    <property type="molecule type" value="Transcribed_RNA"/>
</dbReference>
<reference evidence="1" key="1">
    <citation type="submission" date="2018-02" db="EMBL/GenBank/DDBJ databases">
        <title>Rhizophora mucronata_Transcriptome.</title>
        <authorList>
            <person name="Meera S.P."/>
            <person name="Sreeshan A."/>
            <person name="Augustine A."/>
        </authorList>
    </citation>
    <scope>NUCLEOTIDE SEQUENCE</scope>
    <source>
        <tissue evidence="1">Leaf</tissue>
    </source>
</reference>
<protein>
    <submittedName>
        <fullName evidence="1">Uncharacterized protein</fullName>
    </submittedName>
</protein>
<name>A0A2P2PDP4_RHIMU</name>
<proteinExistence type="predicted"/>
<accession>A0A2P2PDP4</accession>
<evidence type="ECO:0000313" key="1">
    <source>
        <dbReference type="EMBL" id="MBX52843.1"/>
    </source>
</evidence>